<dbReference type="RefSeq" id="WP_144750825.1">
    <property type="nucleotide sequence ID" value="NZ_VMNW02000010.1"/>
</dbReference>
<reference evidence="1" key="1">
    <citation type="submission" date="2019-09" db="EMBL/GenBank/DDBJ databases">
        <authorList>
            <person name="Teo W.F.A."/>
            <person name="Duangmal K."/>
        </authorList>
    </citation>
    <scope>NUCLEOTIDE SEQUENCE [LARGE SCALE GENOMIC DNA]</scope>
    <source>
        <strain evidence="1">K81G1</strain>
    </source>
</reference>
<organism evidence="1 2">
    <name type="scientific">Amycolatopsis acidicola</name>
    <dbReference type="NCBI Taxonomy" id="2596893"/>
    <lineage>
        <taxon>Bacteria</taxon>
        <taxon>Bacillati</taxon>
        <taxon>Actinomycetota</taxon>
        <taxon>Actinomycetes</taxon>
        <taxon>Pseudonocardiales</taxon>
        <taxon>Pseudonocardiaceae</taxon>
        <taxon>Amycolatopsis</taxon>
    </lineage>
</organism>
<dbReference type="PANTHER" id="PTHR43431">
    <property type="entry name" value="OXIDOREDUCTASE, SHORT CHAIN DEHYDROGENASE/REDUCTASE FAMILY (AFU_ORTHOLOGUE AFUA_5G14000)"/>
    <property type="match status" value="1"/>
</dbReference>
<protein>
    <submittedName>
        <fullName evidence="1">SDR family oxidoreductase</fullName>
    </submittedName>
</protein>
<dbReference type="Pfam" id="PF13561">
    <property type="entry name" value="adh_short_C2"/>
    <property type="match status" value="1"/>
</dbReference>
<keyword evidence="2" id="KW-1185">Reference proteome</keyword>
<dbReference type="Proteomes" id="UP000319769">
    <property type="component" value="Unassembled WGS sequence"/>
</dbReference>
<gene>
    <name evidence="1" type="ORF">FPZ12_009545</name>
</gene>
<dbReference type="InterPro" id="IPR002347">
    <property type="entry name" value="SDR_fam"/>
</dbReference>
<evidence type="ECO:0000313" key="1">
    <source>
        <dbReference type="EMBL" id="KAA9163237.1"/>
    </source>
</evidence>
<name>A0A5N0VA21_9PSEU</name>
<evidence type="ECO:0000313" key="2">
    <source>
        <dbReference type="Proteomes" id="UP000319769"/>
    </source>
</evidence>
<dbReference type="EMBL" id="VMNW02000010">
    <property type="protein sequence ID" value="KAA9163237.1"/>
    <property type="molecule type" value="Genomic_DNA"/>
</dbReference>
<accession>A0A5N0VA21</accession>
<proteinExistence type="predicted"/>
<dbReference type="AlphaFoldDB" id="A0A5N0VA21"/>
<dbReference type="SUPFAM" id="SSF51735">
    <property type="entry name" value="NAD(P)-binding Rossmann-fold domains"/>
    <property type="match status" value="1"/>
</dbReference>
<dbReference type="InterPro" id="IPR036291">
    <property type="entry name" value="NAD(P)-bd_dom_sf"/>
</dbReference>
<comment type="caution">
    <text evidence="1">The sequence shown here is derived from an EMBL/GenBank/DDBJ whole genome shotgun (WGS) entry which is preliminary data.</text>
</comment>
<dbReference type="OrthoDB" id="9799818at2"/>
<dbReference type="PANTHER" id="PTHR43431:SF7">
    <property type="entry name" value="OXIDOREDUCTASE, SHORT CHAIN DEHYDROGENASE_REDUCTASE FAMILY (AFU_ORTHOLOGUE AFUA_5G14000)"/>
    <property type="match status" value="1"/>
</dbReference>
<dbReference type="Gene3D" id="3.40.50.720">
    <property type="entry name" value="NAD(P)-binding Rossmann-like Domain"/>
    <property type="match status" value="1"/>
</dbReference>
<sequence length="284" mass="30858">MSDNPNPDRLPVAVIVGATSKWQAKGRNTVFIHGHDLDESALPAMTRWGLGGALAQTFASSGHLVVLTSRHPDNTKELSDAIAEAGGSSLAVQLDVGSPESVSQAFATIREQAGDPEVLIYNAGYMAGRELPPEQELLEHFPDELFDIALATACKGPFLVAKQVLPAMRERGHGSVFFSNNQYSLRGRRRATGESLYYPRTMMRALAQALTEEYSPLGVHVANVVVDGFIDSPGTRALDQFAQHPELLIDPGAIADAFHYLHRQDRSCWTHELQLTPAAAIPNH</sequence>